<reference evidence="2" key="1">
    <citation type="submission" date="2022-07" db="EMBL/GenBank/DDBJ databases">
        <title>Prevotella copri.</title>
        <authorList>
            <person name="Yang C."/>
        </authorList>
    </citation>
    <scope>NUCLEOTIDE SEQUENCE</scope>
    <source>
        <strain evidence="2">HF2107</strain>
    </source>
</reference>
<proteinExistence type="predicted"/>
<dbReference type="EMBL" id="JANDWZ010000039">
    <property type="protein sequence ID" value="MCP9565532.1"/>
    <property type="molecule type" value="Genomic_DNA"/>
</dbReference>
<gene>
    <name evidence="2" type="ORF">NNC64_13405</name>
</gene>
<keyword evidence="1" id="KW-0732">Signal</keyword>
<protein>
    <recommendedName>
        <fullName evidence="4">DUF3244 domain-containing protein</fullName>
    </recommendedName>
</protein>
<accession>A0AAW5ILN1</accession>
<evidence type="ECO:0000256" key="1">
    <source>
        <dbReference type="SAM" id="SignalP"/>
    </source>
</evidence>
<dbReference type="AlphaFoldDB" id="A0AAW5ILN1"/>
<dbReference type="Proteomes" id="UP001205531">
    <property type="component" value="Unassembled WGS sequence"/>
</dbReference>
<sequence>MKRFLIMIYACLLFNGNVLAGTKVRVEMQPNSFENPTKPGIPWEREMPWSPQVFLEDNLLSFESSSAPIMIYAYRGDKIIYSLTVPEGSTNAAFPSTLKGDFILYMIYGDTVYRGEINL</sequence>
<evidence type="ECO:0008006" key="4">
    <source>
        <dbReference type="Google" id="ProtNLM"/>
    </source>
</evidence>
<evidence type="ECO:0000313" key="3">
    <source>
        <dbReference type="Proteomes" id="UP001205531"/>
    </source>
</evidence>
<feature type="signal peptide" evidence="1">
    <location>
        <begin position="1"/>
        <end position="20"/>
    </location>
</feature>
<feature type="chain" id="PRO_5043498793" description="DUF3244 domain-containing protein" evidence="1">
    <location>
        <begin position="21"/>
        <end position="119"/>
    </location>
</feature>
<comment type="caution">
    <text evidence="2">The sequence shown here is derived from an EMBL/GenBank/DDBJ whole genome shotgun (WGS) entry which is preliminary data.</text>
</comment>
<dbReference type="RefSeq" id="WP_254953726.1">
    <property type="nucleotide sequence ID" value="NZ_JANDWY010000036.1"/>
</dbReference>
<name>A0AAW5ILN1_9BACT</name>
<evidence type="ECO:0000313" key="2">
    <source>
        <dbReference type="EMBL" id="MCP9565532.1"/>
    </source>
</evidence>
<organism evidence="2 3">
    <name type="scientific">Segatella copri</name>
    <dbReference type="NCBI Taxonomy" id="165179"/>
    <lineage>
        <taxon>Bacteria</taxon>
        <taxon>Pseudomonadati</taxon>
        <taxon>Bacteroidota</taxon>
        <taxon>Bacteroidia</taxon>
        <taxon>Bacteroidales</taxon>
        <taxon>Prevotellaceae</taxon>
        <taxon>Segatella</taxon>
    </lineage>
</organism>